<comment type="caution">
    <text evidence="1">The sequence shown here is derived from an EMBL/GenBank/DDBJ whole genome shotgun (WGS) entry which is preliminary data.</text>
</comment>
<dbReference type="EMBL" id="JABDTM020015327">
    <property type="protein sequence ID" value="KAH0819168.1"/>
    <property type="molecule type" value="Genomic_DNA"/>
</dbReference>
<dbReference type="Proteomes" id="UP000719412">
    <property type="component" value="Unassembled WGS sequence"/>
</dbReference>
<organism evidence="1 2">
    <name type="scientific">Tenebrio molitor</name>
    <name type="common">Yellow mealworm beetle</name>
    <dbReference type="NCBI Taxonomy" id="7067"/>
    <lineage>
        <taxon>Eukaryota</taxon>
        <taxon>Metazoa</taxon>
        <taxon>Ecdysozoa</taxon>
        <taxon>Arthropoda</taxon>
        <taxon>Hexapoda</taxon>
        <taxon>Insecta</taxon>
        <taxon>Pterygota</taxon>
        <taxon>Neoptera</taxon>
        <taxon>Endopterygota</taxon>
        <taxon>Coleoptera</taxon>
        <taxon>Polyphaga</taxon>
        <taxon>Cucujiformia</taxon>
        <taxon>Tenebrionidae</taxon>
        <taxon>Tenebrio</taxon>
    </lineage>
</organism>
<gene>
    <name evidence="1" type="ORF">GEV33_003623</name>
</gene>
<protein>
    <submittedName>
        <fullName evidence="1">Uncharacterized protein</fullName>
    </submittedName>
</protein>
<proteinExistence type="predicted"/>
<evidence type="ECO:0000313" key="1">
    <source>
        <dbReference type="EMBL" id="KAH0819168.1"/>
    </source>
</evidence>
<dbReference type="AlphaFoldDB" id="A0A8J6HT69"/>
<accession>A0A8J6HT69</accession>
<keyword evidence="2" id="KW-1185">Reference proteome</keyword>
<reference evidence="1" key="1">
    <citation type="journal article" date="2020" name="J Insects Food Feed">
        <title>The yellow mealworm (Tenebrio molitor) genome: a resource for the emerging insects as food and feed industry.</title>
        <authorList>
            <person name="Eriksson T."/>
            <person name="Andere A."/>
            <person name="Kelstrup H."/>
            <person name="Emery V."/>
            <person name="Picard C."/>
        </authorList>
    </citation>
    <scope>NUCLEOTIDE SEQUENCE</scope>
    <source>
        <strain evidence="1">Stoneville</strain>
        <tissue evidence="1">Whole head</tissue>
    </source>
</reference>
<sequence length="145" mass="16776">MLRTTYFWVDILLFGHWGTIETIFRLRKLLDSRRHHPVASVVEQNQLCCHVILYSTCLYSSSSSSHRPRPREMSYATASSALEKGLFCRMLMTASFCSTEDTRLLPEPGGRTTVPVCSHFRIMAWIVPFDNPKFVEICPYDIPLW</sequence>
<name>A0A8J6HT69_TENMO</name>
<evidence type="ECO:0000313" key="2">
    <source>
        <dbReference type="Proteomes" id="UP000719412"/>
    </source>
</evidence>
<reference evidence="1" key="2">
    <citation type="submission" date="2021-08" db="EMBL/GenBank/DDBJ databases">
        <authorList>
            <person name="Eriksson T."/>
        </authorList>
    </citation>
    <scope>NUCLEOTIDE SEQUENCE</scope>
    <source>
        <strain evidence="1">Stoneville</strain>
        <tissue evidence="1">Whole head</tissue>
    </source>
</reference>